<evidence type="ECO:0000256" key="2">
    <source>
        <dbReference type="ARBA" id="ARBA00007935"/>
    </source>
</evidence>
<evidence type="ECO:0000256" key="4">
    <source>
        <dbReference type="ARBA" id="ARBA00022475"/>
    </source>
</evidence>
<keyword evidence="3" id="KW-0813">Transport</keyword>
<feature type="transmembrane region" description="Helical" evidence="10">
    <location>
        <begin position="103"/>
        <end position="121"/>
    </location>
</feature>
<sequence length="314" mass="34821">MKKRYLFLTLIILSLISIFIGVKEVKVEDILRFNKENIQIIYLSRLPRLISIIVAGIGMSISGLIMQQISRNKFVSPTTAATVDSAKLGILVSIILFSNTSSLTKMLIAFIFAIGGTFLFMEILKKIKFKNTVFIPLIGMMLGNIIDSITTFFAYRFDLVQNISTWLQGDFSMIIKGRYELLYISIPLIVIAFLYANKFTVAGMGEDFSANLGLNYTRVVNVGIGIVALISSLVIITVGRIPFLGLIIPNIVTIFQGDNMKNNIGHTALFGAIFLLACDILGRIIIYPYEVSISLTVGVIGSFIFLYLLVRGSR</sequence>
<evidence type="ECO:0000256" key="3">
    <source>
        <dbReference type="ARBA" id="ARBA00022448"/>
    </source>
</evidence>
<feature type="transmembrane region" description="Helical" evidence="10">
    <location>
        <begin position="177"/>
        <end position="196"/>
    </location>
</feature>
<keyword evidence="5" id="KW-0410">Iron transport</keyword>
<dbReference type="SUPFAM" id="SSF81345">
    <property type="entry name" value="ABC transporter involved in vitamin B12 uptake, BtuC"/>
    <property type="match status" value="1"/>
</dbReference>
<evidence type="ECO:0000256" key="6">
    <source>
        <dbReference type="ARBA" id="ARBA00022692"/>
    </source>
</evidence>
<dbReference type="GO" id="GO:0033214">
    <property type="term" value="P:siderophore-iron import into cell"/>
    <property type="evidence" value="ECO:0007669"/>
    <property type="project" value="TreeGrafter"/>
</dbReference>
<dbReference type="EMBL" id="JACRTK010000003">
    <property type="protein sequence ID" value="MBC8591044.1"/>
    <property type="molecule type" value="Genomic_DNA"/>
</dbReference>
<keyword evidence="5" id="KW-0406">Ion transport</keyword>
<dbReference type="AlphaFoldDB" id="A0A926IMB8"/>
<gene>
    <name evidence="11" type="ORF">H8689_07940</name>
</gene>
<feature type="transmembrane region" description="Helical" evidence="10">
    <location>
        <begin position="269"/>
        <end position="286"/>
    </location>
</feature>
<dbReference type="GO" id="GO:0022857">
    <property type="term" value="F:transmembrane transporter activity"/>
    <property type="evidence" value="ECO:0007669"/>
    <property type="project" value="InterPro"/>
</dbReference>
<feature type="transmembrane region" description="Helical" evidence="10">
    <location>
        <begin position="45"/>
        <end position="66"/>
    </location>
</feature>
<evidence type="ECO:0000256" key="7">
    <source>
        <dbReference type="ARBA" id="ARBA00022989"/>
    </source>
</evidence>
<evidence type="ECO:0000256" key="8">
    <source>
        <dbReference type="ARBA" id="ARBA00023004"/>
    </source>
</evidence>
<dbReference type="FunFam" id="1.10.3470.10:FF:000004">
    <property type="entry name" value="Iron compound ABC transporter, permease"/>
    <property type="match status" value="1"/>
</dbReference>
<keyword evidence="12" id="KW-1185">Reference proteome</keyword>
<keyword evidence="8" id="KW-0408">Iron</keyword>
<dbReference type="InterPro" id="IPR000522">
    <property type="entry name" value="ABC_transptr_permease_BtuC"/>
</dbReference>
<feature type="transmembrane region" description="Helical" evidence="10">
    <location>
        <begin position="216"/>
        <end position="235"/>
    </location>
</feature>
<dbReference type="InterPro" id="IPR037294">
    <property type="entry name" value="ABC_BtuC-like"/>
</dbReference>
<keyword evidence="7 10" id="KW-1133">Transmembrane helix</keyword>
<dbReference type="Proteomes" id="UP000601522">
    <property type="component" value="Unassembled WGS sequence"/>
</dbReference>
<comment type="similarity">
    <text evidence="2">Belongs to the binding-protein-dependent transport system permease family. FecCD subfamily.</text>
</comment>
<dbReference type="GO" id="GO:0005886">
    <property type="term" value="C:plasma membrane"/>
    <property type="evidence" value="ECO:0007669"/>
    <property type="project" value="UniProtKB-SubCell"/>
</dbReference>
<evidence type="ECO:0000256" key="10">
    <source>
        <dbReference type="SAM" id="Phobius"/>
    </source>
</evidence>
<protein>
    <submittedName>
        <fullName evidence="11">ABC transporter permease</fullName>
    </submittedName>
</protein>
<dbReference type="RefSeq" id="WP_249323885.1">
    <property type="nucleotide sequence ID" value="NZ_JACRTK010000003.1"/>
</dbReference>
<keyword evidence="4" id="KW-1003">Cell membrane</keyword>
<comment type="subcellular location">
    <subcellularLocation>
        <location evidence="1">Cell membrane</location>
        <topology evidence="1">Multi-pass membrane protein</topology>
    </subcellularLocation>
</comment>
<feature type="transmembrane region" description="Helical" evidence="10">
    <location>
        <begin position="78"/>
        <end position="97"/>
    </location>
</feature>
<reference evidence="11 12" key="1">
    <citation type="submission" date="2020-08" db="EMBL/GenBank/DDBJ databases">
        <title>Genome public.</title>
        <authorList>
            <person name="Liu C."/>
            <person name="Sun Q."/>
        </authorList>
    </citation>
    <scope>NUCLEOTIDE SEQUENCE [LARGE SCALE GENOMIC DNA]</scope>
    <source>
        <strain evidence="11 12">NSJ-26</strain>
    </source>
</reference>
<evidence type="ECO:0000313" key="11">
    <source>
        <dbReference type="EMBL" id="MBC8591044.1"/>
    </source>
</evidence>
<dbReference type="CDD" id="cd06550">
    <property type="entry name" value="TM_ABC_iron-siderophores_like"/>
    <property type="match status" value="1"/>
</dbReference>
<comment type="caution">
    <text evidence="11">The sequence shown here is derived from an EMBL/GenBank/DDBJ whole genome shotgun (WGS) entry which is preliminary data.</text>
</comment>
<organism evidence="11 12">
    <name type="scientific">Wansuia hejianensis</name>
    <dbReference type="NCBI Taxonomy" id="2763667"/>
    <lineage>
        <taxon>Bacteria</taxon>
        <taxon>Bacillati</taxon>
        <taxon>Bacillota</taxon>
        <taxon>Clostridia</taxon>
        <taxon>Lachnospirales</taxon>
        <taxon>Lachnospiraceae</taxon>
        <taxon>Wansuia</taxon>
    </lineage>
</organism>
<feature type="transmembrane region" description="Helical" evidence="10">
    <location>
        <begin position="292"/>
        <end position="310"/>
    </location>
</feature>
<evidence type="ECO:0000313" key="12">
    <source>
        <dbReference type="Proteomes" id="UP000601522"/>
    </source>
</evidence>
<dbReference type="Gene3D" id="1.10.3470.10">
    <property type="entry name" value="ABC transporter involved in vitamin B12 uptake, BtuC"/>
    <property type="match status" value="1"/>
</dbReference>
<feature type="transmembrane region" description="Helical" evidence="10">
    <location>
        <begin position="133"/>
        <end position="157"/>
    </location>
</feature>
<name>A0A926IMB8_9FIRM</name>
<dbReference type="PANTHER" id="PTHR30472:SF27">
    <property type="entry name" value="PETROBACTIN IMPORT SYSTEM PERMEASE PROTEIN YCLN"/>
    <property type="match status" value="1"/>
</dbReference>
<proteinExistence type="inferred from homology"/>
<evidence type="ECO:0000256" key="9">
    <source>
        <dbReference type="ARBA" id="ARBA00023136"/>
    </source>
</evidence>
<keyword evidence="9 10" id="KW-0472">Membrane</keyword>
<keyword evidence="6 10" id="KW-0812">Transmembrane</keyword>
<accession>A0A926IMB8</accession>
<evidence type="ECO:0000256" key="1">
    <source>
        <dbReference type="ARBA" id="ARBA00004651"/>
    </source>
</evidence>
<dbReference type="PANTHER" id="PTHR30472">
    <property type="entry name" value="FERRIC ENTEROBACTIN TRANSPORT SYSTEM PERMEASE PROTEIN"/>
    <property type="match status" value="1"/>
</dbReference>
<evidence type="ECO:0000256" key="5">
    <source>
        <dbReference type="ARBA" id="ARBA00022496"/>
    </source>
</evidence>
<dbReference type="Pfam" id="PF01032">
    <property type="entry name" value="FecCD"/>
    <property type="match status" value="1"/>
</dbReference>